<dbReference type="RefSeq" id="WP_121210225.1">
    <property type="nucleotide sequence ID" value="NZ_RBIM01000002.1"/>
</dbReference>
<reference evidence="1 2" key="1">
    <citation type="submission" date="2018-10" db="EMBL/GenBank/DDBJ databases">
        <title>Genomic Encyclopedia of Type Strains, Phase IV (KMG-IV): sequencing the most valuable type-strain genomes for metagenomic binning, comparative biology and taxonomic classification.</title>
        <authorList>
            <person name="Goeker M."/>
        </authorList>
    </citation>
    <scope>NUCLEOTIDE SEQUENCE [LARGE SCALE GENOMIC DNA]</scope>
    <source>
        <strain evidence="1 2">DSM 4734</strain>
    </source>
</reference>
<evidence type="ECO:0000313" key="1">
    <source>
        <dbReference type="EMBL" id="RKR02985.1"/>
    </source>
</evidence>
<proteinExistence type="predicted"/>
<dbReference type="OrthoDB" id="5953307at2"/>
<dbReference type="Pfam" id="PF06718">
    <property type="entry name" value="DUF1203"/>
    <property type="match status" value="1"/>
</dbReference>
<protein>
    <submittedName>
        <fullName evidence="1">Uncharacterized protein DUF1203</fullName>
    </submittedName>
</protein>
<dbReference type="PIRSF" id="PIRSF034110">
    <property type="entry name" value="DUF1203"/>
    <property type="match status" value="1"/>
</dbReference>
<dbReference type="AlphaFoldDB" id="A0A495DK45"/>
<comment type="caution">
    <text evidence="1">The sequence shown here is derived from an EMBL/GenBank/DDBJ whole genome shotgun (WGS) entry which is preliminary data.</text>
</comment>
<dbReference type="InterPro" id="IPR009593">
    <property type="entry name" value="DUF1203"/>
</dbReference>
<accession>A0A495DK45</accession>
<gene>
    <name evidence="1" type="ORF">C7435_0930</name>
</gene>
<name>A0A495DK45_9PROT</name>
<sequence>MPFTITGLAPDAFTPLFSLDDKTLAAREIVRTTANAKPGFPCRVTLEDAEPGEDLLLLNYESHSAGTPYRSSYAIYVRKNAREAARYHDEIPPVMRGRPLALRLFDETGMLVGADLSLDGDPTSKIQTALAREDVAYIDVHNAAHGCFAARVNRS</sequence>
<organism evidence="1 2">
    <name type="scientific">Maricaulis maris</name>
    <dbReference type="NCBI Taxonomy" id="74318"/>
    <lineage>
        <taxon>Bacteria</taxon>
        <taxon>Pseudomonadati</taxon>
        <taxon>Pseudomonadota</taxon>
        <taxon>Alphaproteobacteria</taxon>
        <taxon>Maricaulales</taxon>
        <taxon>Maricaulaceae</taxon>
        <taxon>Maricaulis</taxon>
    </lineage>
</organism>
<dbReference type="Proteomes" id="UP000273675">
    <property type="component" value="Unassembled WGS sequence"/>
</dbReference>
<dbReference type="EMBL" id="RBIM01000002">
    <property type="protein sequence ID" value="RKR02985.1"/>
    <property type="molecule type" value="Genomic_DNA"/>
</dbReference>
<evidence type="ECO:0000313" key="2">
    <source>
        <dbReference type="Proteomes" id="UP000273675"/>
    </source>
</evidence>